<comment type="caution">
    <text evidence="4">The sequence shown here is derived from an EMBL/GenBank/DDBJ whole genome shotgun (WGS) entry which is preliminary data.</text>
</comment>
<sequence length="146" mass="15785">GIGTSLSFPVTGLVASQWATTKSAGTFIALLSCHVQFCSIFTMPTSGALCETSLGWPSVFYLQGSISAVAFLAFFLFYRDDPRQHRCVSPTELAKITKGKQGQEKQAAPYRAIVTDSCVIGVWLSTIGGNLGFQIFLLYGPTYINK</sequence>
<keyword evidence="2" id="KW-1133">Transmembrane helix</keyword>
<accession>A0AAN8IIJ2</accession>
<keyword evidence="2" id="KW-0812">Transmembrane</keyword>
<evidence type="ECO:0000256" key="1">
    <source>
        <dbReference type="ARBA" id="ARBA00004141"/>
    </source>
</evidence>
<gene>
    <name evidence="4" type="ORF">GCK32_016810</name>
</gene>
<dbReference type="Pfam" id="PF07690">
    <property type="entry name" value="MFS_1"/>
    <property type="match status" value="1"/>
</dbReference>
<feature type="domain" description="Major facilitator superfamily (MFS) profile" evidence="3">
    <location>
        <begin position="1"/>
        <end position="146"/>
    </location>
</feature>
<dbReference type="PANTHER" id="PTHR45757:SF11">
    <property type="entry name" value="MAJOR FACILITATOR SUPERFAMILY (MFS) PROFILE DOMAIN-CONTAINING PROTEIN"/>
    <property type="match status" value="1"/>
</dbReference>
<dbReference type="Gene3D" id="1.20.1250.20">
    <property type="entry name" value="MFS general substrate transporter like domains"/>
    <property type="match status" value="1"/>
</dbReference>
<dbReference type="InterPro" id="IPR036259">
    <property type="entry name" value="MFS_trans_sf"/>
</dbReference>
<proteinExistence type="predicted"/>
<feature type="transmembrane region" description="Helical" evidence="2">
    <location>
        <begin position="59"/>
        <end position="78"/>
    </location>
</feature>
<feature type="non-terminal residue" evidence="4">
    <location>
        <position position="1"/>
    </location>
</feature>
<evidence type="ECO:0000313" key="5">
    <source>
        <dbReference type="Proteomes" id="UP001331761"/>
    </source>
</evidence>
<keyword evidence="5" id="KW-1185">Reference proteome</keyword>
<dbReference type="InterPro" id="IPR020846">
    <property type="entry name" value="MFS_dom"/>
</dbReference>
<feature type="non-terminal residue" evidence="4">
    <location>
        <position position="146"/>
    </location>
</feature>
<protein>
    <submittedName>
        <fullName evidence="4">MFS domain-containing protein</fullName>
    </submittedName>
</protein>
<comment type="subcellular location">
    <subcellularLocation>
        <location evidence="1">Membrane</location>
        <topology evidence="1">Multi-pass membrane protein</topology>
    </subcellularLocation>
</comment>
<dbReference type="GO" id="GO:0022857">
    <property type="term" value="F:transmembrane transporter activity"/>
    <property type="evidence" value="ECO:0007669"/>
    <property type="project" value="InterPro"/>
</dbReference>
<dbReference type="PANTHER" id="PTHR45757">
    <property type="entry name" value="PROTEIN CBG23364-RELATED"/>
    <property type="match status" value="1"/>
</dbReference>
<evidence type="ECO:0000313" key="4">
    <source>
        <dbReference type="EMBL" id="KAK5970652.1"/>
    </source>
</evidence>
<keyword evidence="2" id="KW-0472">Membrane</keyword>
<dbReference type="PROSITE" id="PS50850">
    <property type="entry name" value="MFS"/>
    <property type="match status" value="1"/>
</dbReference>
<dbReference type="GO" id="GO:0016020">
    <property type="term" value="C:membrane"/>
    <property type="evidence" value="ECO:0007669"/>
    <property type="project" value="UniProtKB-SubCell"/>
</dbReference>
<reference evidence="4 5" key="1">
    <citation type="submission" date="2019-10" db="EMBL/GenBank/DDBJ databases">
        <title>Assembly and Annotation for the nematode Trichostrongylus colubriformis.</title>
        <authorList>
            <person name="Martin J."/>
        </authorList>
    </citation>
    <scope>NUCLEOTIDE SEQUENCE [LARGE SCALE GENOMIC DNA]</scope>
    <source>
        <strain evidence="4">G859</strain>
        <tissue evidence="4">Whole worm</tissue>
    </source>
</reference>
<dbReference type="EMBL" id="WIXE01018768">
    <property type="protein sequence ID" value="KAK5970652.1"/>
    <property type="molecule type" value="Genomic_DNA"/>
</dbReference>
<organism evidence="4 5">
    <name type="scientific">Trichostrongylus colubriformis</name>
    <name type="common">Black scour worm</name>
    <dbReference type="NCBI Taxonomy" id="6319"/>
    <lineage>
        <taxon>Eukaryota</taxon>
        <taxon>Metazoa</taxon>
        <taxon>Ecdysozoa</taxon>
        <taxon>Nematoda</taxon>
        <taxon>Chromadorea</taxon>
        <taxon>Rhabditida</taxon>
        <taxon>Rhabditina</taxon>
        <taxon>Rhabditomorpha</taxon>
        <taxon>Strongyloidea</taxon>
        <taxon>Trichostrongylidae</taxon>
        <taxon>Trichostrongylus</taxon>
    </lineage>
</organism>
<dbReference type="Proteomes" id="UP001331761">
    <property type="component" value="Unassembled WGS sequence"/>
</dbReference>
<evidence type="ECO:0000259" key="3">
    <source>
        <dbReference type="PROSITE" id="PS50850"/>
    </source>
</evidence>
<dbReference type="AlphaFoldDB" id="A0AAN8IIJ2"/>
<name>A0AAN8IIJ2_TRICO</name>
<dbReference type="SUPFAM" id="SSF103473">
    <property type="entry name" value="MFS general substrate transporter"/>
    <property type="match status" value="1"/>
</dbReference>
<dbReference type="InterPro" id="IPR011701">
    <property type="entry name" value="MFS"/>
</dbReference>
<evidence type="ECO:0000256" key="2">
    <source>
        <dbReference type="SAM" id="Phobius"/>
    </source>
</evidence>